<dbReference type="AlphaFoldDB" id="A0AB33JW05"/>
<dbReference type="SUPFAM" id="SSF53448">
    <property type="entry name" value="Nucleotide-diphospho-sugar transferases"/>
    <property type="match status" value="1"/>
</dbReference>
<feature type="domain" description="Glycosyltransferase 2-like" evidence="1">
    <location>
        <begin position="24"/>
        <end position="182"/>
    </location>
</feature>
<accession>A0AB33JW05</accession>
<dbReference type="RefSeq" id="WP_407987291.1">
    <property type="nucleotide sequence ID" value="NZ_AP035881.2"/>
</dbReference>
<dbReference type="InterPro" id="IPR001173">
    <property type="entry name" value="Glyco_trans_2-like"/>
</dbReference>
<reference evidence="2" key="1">
    <citation type="submission" date="2024-07" db="EMBL/GenBank/DDBJ databases">
        <title>Complete genome sequences of cellulolytic bacteria, Kitasatospora sp. CMC57 and Streptomyces sp. CMC78, isolated from Japanese agricultural soil.</title>
        <authorList>
            <person name="Hashimoto T."/>
            <person name="Ito M."/>
            <person name="Iwamoto M."/>
            <person name="Fukahori D."/>
            <person name="Shoda T."/>
            <person name="Sakoda M."/>
            <person name="Morohoshi T."/>
            <person name="Mitsuboshi M."/>
            <person name="Nishizawa T."/>
        </authorList>
    </citation>
    <scope>NUCLEOTIDE SEQUENCE</scope>
    <source>
        <strain evidence="2">CMC57</strain>
    </source>
</reference>
<evidence type="ECO:0000259" key="1">
    <source>
        <dbReference type="Pfam" id="PF00535"/>
    </source>
</evidence>
<dbReference type="EMBL" id="AP035881">
    <property type="protein sequence ID" value="BFP44715.1"/>
    <property type="molecule type" value="Genomic_DNA"/>
</dbReference>
<organism evidence="2">
    <name type="scientific">Kitasatospora sp. CMC57</name>
    <dbReference type="NCBI Taxonomy" id="3231513"/>
    <lineage>
        <taxon>Bacteria</taxon>
        <taxon>Bacillati</taxon>
        <taxon>Actinomycetota</taxon>
        <taxon>Actinomycetes</taxon>
        <taxon>Kitasatosporales</taxon>
        <taxon>Streptomycetaceae</taxon>
        <taxon>Kitasatospora</taxon>
    </lineage>
</organism>
<dbReference type="Gene3D" id="3.90.550.10">
    <property type="entry name" value="Spore Coat Polysaccharide Biosynthesis Protein SpsA, Chain A"/>
    <property type="match status" value="1"/>
</dbReference>
<evidence type="ECO:0000313" key="2">
    <source>
        <dbReference type="EMBL" id="BFP44715.1"/>
    </source>
</evidence>
<dbReference type="InterPro" id="IPR050834">
    <property type="entry name" value="Glycosyltransf_2"/>
</dbReference>
<gene>
    <name evidence="2" type="ORF">KCMC57_10830</name>
</gene>
<dbReference type="PANTHER" id="PTHR43685:SF3">
    <property type="entry name" value="SLR2126 PROTEIN"/>
    <property type="match status" value="1"/>
</dbReference>
<name>A0AB33JW05_9ACTN</name>
<dbReference type="PANTHER" id="PTHR43685">
    <property type="entry name" value="GLYCOSYLTRANSFERASE"/>
    <property type="match status" value="1"/>
</dbReference>
<dbReference type="InterPro" id="IPR029044">
    <property type="entry name" value="Nucleotide-diphossugar_trans"/>
</dbReference>
<proteinExistence type="predicted"/>
<dbReference type="Pfam" id="PF00535">
    <property type="entry name" value="Glycos_transf_2"/>
    <property type="match status" value="1"/>
</dbReference>
<dbReference type="CDD" id="cd00761">
    <property type="entry name" value="Glyco_tranf_GTA_type"/>
    <property type="match status" value="1"/>
</dbReference>
<sequence>MTDLPGRARQETGGRLTEHRLTLTVVICSYTMARWPDLVAAVASLQRQYSPADEVLLVVDHCPELAVRAAGVLAGVRVVANEAQAGLSGARNTGAALAEGDVVAFLDDDATADPGWTERLLAGYRDDRVLGVGGLVRPRWETGRPAWFPPEFDWVVGCSYLGMPEHTARVRNFISANMSFRRAELIAAGGFRPDLGRIGSRPLGCEETELCIRLAAGRPEAELRYEPTARVSHRVPEGRTNWSYFQSRCYAEGLSKAIVARCAGRGPALASERRYLRSTVPRGMARAIRPGGGGPRELGALAVGVVVTLTGYTVGRLRRPGGTGRLVGPAHRARAPGGAR</sequence>
<protein>
    <recommendedName>
        <fullName evidence="1">Glycosyltransferase 2-like domain-containing protein</fullName>
    </recommendedName>
</protein>